<dbReference type="Gene3D" id="1.10.287.70">
    <property type="match status" value="1"/>
</dbReference>
<dbReference type="Pfam" id="PF07885">
    <property type="entry name" value="Ion_trans_2"/>
    <property type="match status" value="2"/>
</dbReference>
<dbReference type="GO" id="GO:0022841">
    <property type="term" value="F:potassium ion leak channel activity"/>
    <property type="evidence" value="ECO:0007669"/>
    <property type="project" value="TreeGrafter"/>
</dbReference>
<keyword evidence="17" id="KW-1185">Reference proteome</keyword>
<feature type="region of interest" description="Disordered" evidence="13">
    <location>
        <begin position="702"/>
        <end position="727"/>
    </location>
</feature>
<evidence type="ECO:0000259" key="15">
    <source>
        <dbReference type="Pfam" id="PF07885"/>
    </source>
</evidence>
<dbReference type="PRINTS" id="PR01095">
    <property type="entry name" value="TASKCHANNEL"/>
</dbReference>
<dbReference type="SUPFAM" id="SSF81324">
    <property type="entry name" value="Voltage-gated potassium channels"/>
    <property type="match status" value="2"/>
</dbReference>
<keyword evidence="9 12" id="KW-0406">Ion transport</keyword>
<dbReference type="PRINTS" id="PR01333">
    <property type="entry name" value="2POREKCHANEL"/>
</dbReference>
<dbReference type="AlphaFoldDB" id="A0A4E0RSA2"/>
<evidence type="ECO:0000313" key="17">
    <source>
        <dbReference type="Proteomes" id="UP000230066"/>
    </source>
</evidence>
<feature type="region of interest" description="Disordered" evidence="13">
    <location>
        <begin position="288"/>
        <end position="326"/>
    </location>
</feature>
<keyword evidence="4" id="KW-0633">Potassium transport</keyword>
<dbReference type="PANTHER" id="PTHR11003">
    <property type="entry name" value="POTASSIUM CHANNEL, SUBFAMILY K"/>
    <property type="match status" value="1"/>
</dbReference>
<evidence type="ECO:0000256" key="8">
    <source>
        <dbReference type="ARBA" id="ARBA00022989"/>
    </source>
</evidence>
<feature type="region of interest" description="Disordered" evidence="13">
    <location>
        <begin position="365"/>
        <end position="386"/>
    </location>
</feature>
<feature type="transmembrane region" description="Helical" evidence="14">
    <location>
        <begin position="78"/>
        <end position="96"/>
    </location>
</feature>
<dbReference type="InterPro" id="IPR003280">
    <property type="entry name" value="2pore_dom_K_chnl"/>
</dbReference>
<evidence type="ECO:0000256" key="10">
    <source>
        <dbReference type="ARBA" id="ARBA00023136"/>
    </source>
</evidence>
<reference evidence="16" key="1">
    <citation type="submission" date="2019-03" db="EMBL/GenBank/DDBJ databases">
        <title>Improved annotation for the trematode Fasciola hepatica.</title>
        <authorList>
            <person name="Choi Y.-J."/>
            <person name="Martin J."/>
            <person name="Mitreva M."/>
        </authorList>
    </citation>
    <scope>NUCLEOTIDE SEQUENCE [LARGE SCALE GENOMIC DNA]</scope>
</reference>
<keyword evidence="3 12" id="KW-0813">Transport</keyword>
<dbReference type="InterPro" id="IPR003092">
    <property type="entry name" value="2pore_dom_K_chnl_TASK"/>
</dbReference>
<evidence type="ECO:0000256" key="9">
    <source>
        <dbReference type="ARBA" id="ARBA00023065"/>
    </source>
</evidence>
<accession>A0A4E0RSA2</accession>
<evidence type="ECO:0000256" key="5">
    <source>
        <dbReference type="ARBA" id="ARBA00022692"/>
    </source>
</evidence>
<feature type="compositionally biased region" description="Basic and acidic residues" evidence="13">
    <location>
        <begin position="636"/>
        <end position="645"/>
    </location>
</feature>
<feature type="compositionally biased region" description="Pro residues" evidence="13">
    <location>
        <begin position="297"/>
        <end position="311"/>
    </location>
</feature>
<dbReference type="GO" id="GO:0015271">
    <property type="term" value="F:outward rectifier potassium channel activity"/>
    <property type="evidence" value="ECO:0007669"/>
    <property type="project" value="TreeGrafter"/>
</dbReference>
<evidence type="ECO:0000256" key="1">
    <source>
        <dbReference type="ARBA" id="ARBA00004141"/>
    </source>
</evidence>
<comment type="subcellular location">
    <subcellularLocation>
        <location evidence="1">Membrane</location>
        <topology evidence="1">Multi-pass membrane protein</topology>
    </subcellularLocation>
</comment>
<proteinExistence type="inferred from homology"/>
<dbReference type="Proteomes" id="UP000230066">
    <property type="component" value="Unassembled WGS sequence"/>
</dbReference>
<evidence type="ECO:0000256" key="14">
    <source>
        <dbReference type="SAM" id="Phobius"/>
    </source>
</evidence>
<dbReference type="GO" id="GO:0030322">
    <property type="term" value="P:stabilization of membrane potential"/>
    <property type="evidence" value="ECO:0007669"/>
    <property type="project" value="TreeGrafter"/>
</dbReference>
<keyword evidence="7" id="KW-0630">Potassium</keyword>
<evidence type="ECO:0000256" key="6">
    <source>
        <dbReference type="ARBA" id="ARBA00022826"/>
    </source>
</evidence>
<evidence type="ECO:0000256" key="11">
    <source>
        <dbReference type="ARBA" id="ARBA00023303"/>
    </source>
</evidence>
<name>A0A4E0RSA2_FASHE</name>
<keyword evidence="10 14" id="KW-0472">Membrane</keyword>
<evidence type="ECO:0000256" key="4">
    <source>
        <dbReference type="ARBA" id="ARBA00022538"/>
    </source>
</evidence>
<keyword evidence="11 12" id="KW-0407">Ion channel</keyword>
<comment type="caution">
    <text evidence="16">The sequence shown here is derived from an EMBL/GenBank/DDBJ whole genome shotgun (WGS) entry which is preliminary data.</text>
</comment>
<feature type="compositionally biased region" description="Polar residues" evidence="13">
    <location>
        <begin position="365"/>
        <end position="385"/>
    </location>
</feature>
<feature type="compositionally biased region" description="Polar residues" evidence="13">
    <location>
        <begin position="711"/>
        <end position="727"/>
    </location>
</feature>
<evidence type="ECO:0000313" key="16">
    <source>
        <dbReference type="EMBL" id="THD29094.1"/>
    </source>
</evidence>
<dbReference type="GO" id="GO:0005886">
    <property type="term" value="C:plasma membrane"/>
    <property type="evidence" value="ECO:0007669"/>
    <property type="project" value="TreeGrafter"/>
</dbReference>
<feature type="transmembrane region" description="Helical" evidence="14">
    <location>
        <begin position="159"/>
        <end position="178"/>
    </location>
</feature>
<evidence type="ECO:0000256" key="3">
    <source>
        <dbReference type="ARBA" id="ARBA00022448"/>
    </source>
</evidence>
<comment type="similarity">
    <text evidence="2 12">Belongs to the two pore domain potassium channel (TC 1.A.1.8) family.</text>
</comment>
<feature type="domain" description="Potassium channel" evidence="15">
    <location>
        <begin position="76"/>
        <end position="132"/>
    </location>
</feature>
<gene>
    <name evidence="16" type="ORF">D915_000079</name>
</gene>
<dbReference type="FunFam" id="1.10.287.70:FF:000090">
    <property type="entry name" value="two pore potassium channel protein sup-9"/>
    <property type="match status" value="1"/>
</dbReference>
<keyword evidence="6" id="KW-0631">Potassium channel</keyword>
<evidence type="ECO:0000256" key="13">
    <source>
        <dbReference type="SAM" id="MobiDB-lite"/>
    </source>
</evidence>
<feature type="transmembrane region" description="Helical" evidence="14">
    <location>
        <begin position="190"/>
        <end position="208"/>
    </location>
</feature>
<dbReference type="PANTHER" id="PTHR11003:SF291">
    <property type="entry name" value="IP11374P"/>
    <property type="match status" value="1"/>
</dbReference>
<evidence type="ECO:0000256" key="7">
    <source>
        <dbReference type="ARBA" id="ARBA00022958"/>
    </source>
</evidence>
<keyword evidence="8 14" id="KW-1133">Transmembrane helix</keyword>
<dbReference type="EMBL" id="JXXN02000009">
    <property type="protein sequence ID" value="THD29094.1"/>
    <property type="molecule type" value="Genomic_DNA"/>
</dbReference>
<sequence>MKRQNVRTLSLIVVTFTYLLLGAAVFDALESEFEGQEDNRLRELANQLRRKYNMSDEDFDEITQLGIHMKPYKAGTQWKFAGAFYFATTVITTIGYGHSTPKTTEGKIFCMCYAVPGIPLCLIMFQSIGERMNTIITWILRQLKKLLSCRDRSVSQTNLMLVSFTTGSTVLSIGAAVFSRYEDWGYLDSFYYCFITLTTIGFGDFVALQRNDSLAKRPDYVAFSLIFILFGLTVVSSVMNLLVLRFLTMNTEDERRDQMEAAAQAQELRRLRGDVIWVDQSNVSNMGPKKHNWSSYPPLPHSPQAETPPSPKSVYPSSPCDDSSSFLGNPGSHDFEAYNSRLKIPDRSLRTTFSSWLTPSGSAISVQDKSLPTESSKSNSPNGVTHKNRYKKHIFYPRDTRACFENNDAPYMCPISAQNYLTTNNVCKSSCQNEYVDGRIPFMTLNDPRESGVNRLPSVSPVTRSSNLDDMNPLLSGNITDAAPISAHSELGYGRHPHCYVHGEVSCNPQNTTAGNQICYVVMHRPNLLDSWHDSVSSIAGADSVVAGGPDCCCWWHQGQKHPKTGPDFLNSSTITTENSTVSTNTNTSSILAAEDAGAMMTNDNHEGKAFHHSCPGGIDIDIDVKHHNKERGVLTESSSVHEPHVPNSTPTHPLGELWSETALPRIRPLFIAASMDKDEVSVNPGTVNHVFNSGTISDQYLQKASHRSGRNTSPTLETSRPNRLSI</sequence>
<dbReference type="InterPro" id="IPR013099">
    <property type="entry name" value="K_chnl_dom"/>
</dbReference>
<feature type="domain" description="Potassium channel" evidence="15">
    <location>
        <begin position="169"/>
        <end position="243"/>
    </location>
</feature>
<protein>
    <submittedName>
        <fullName evidence="16">Two pore potassium channel protein sup-9</fullName>
    </submittedName>
</protein>
<evidence type="ECO:0000256" key="12">
    <source>
        <dbReference type="RuleBase" id="RU003857"/>
    </source>
</evidence>
<feature type="transmembrane region" description="Helical" evidence="14">
    <location>
        <begin position="220"/>
        <end position="247"/>
    </location>
</feature>
<organism evidence="16 17">
    <name type="scientific">Fasciola hepatica</name>
    <name type="common">Liver fluke</name>
    <dbReference type="NCBI Taxonomy" id="6192"/>
    <lineage>
        <taxon>Eukaryota</taxon>
        <taxon>Metazoa</taxon>
        <taxon>Spiralia</taxon>
        <taxon>Lophotrochozoa</taxon>
        <taxon>Platyhelminthes</taxon>
        <taxon>Trematoda</taxon>
        <taxon>Digenea</taxon>
        <taxon>Plagiorchiida</taxon>
        <taxon>Echinostomata</taxon>
        <taxon>Echinostomatoidea</taxon>
        <taxon>Fasciolidae</taxon>
        <taxon>Fasciola</taxon>
    </lineage>
</organism>
<feature type="region of interest" description="Disordered" evidence="13">
    <location>
        <begin position="636"/>
        <end position="656"/>
    </location>
</feature>
<keyword evidence="5 12" id="KW-0812">Transmembrane</keyword>
<evidence type="ECO:0000256" key="2">
    <source>
        <dbReference type="ARBA" id="ARBA00006666"/>
    </source>
</evidence>